<evidence type="ECO:0000256" key="5">
    <source>
        <dbReference type="ARBA" id="ARBA00023136"/>
    </source>
</evidence>
<proteinExistence type="inferred from homology"/>
<dbReference type="PANTHER" id="PTHR20855">
    <property type="entry name" value="ADIPOR/PROGESTIN RECEPTOR-RELATED"/>
    <property type="match status" value="1"/>
</dbReference>
<evidence type="ECO:0000256" key="3">
    <source>
        <dbReference type="ARBA" id="ARBA00022692"/>
    </source>
</evidence>
<feature type="transmembrane region" description="Helical" evidence="7">
    <location>
        <begin position="161"/>
        <end position="181"/>
    </location>
</feature>
<feature type="transmembrane region" description="Helical" evidence="7">
    <location>
        <begin position="123"/>
        <end position="146"/>
    </location>
</feature>
<evidence type="ECO:0000313" key="8">
    <source>
        <dbReference type="EMBL" id="KAK7937498.1"/>
    </source>
</evidence>
<evidence type="ECO:0000256" key="2">
    <source>
        <dbReference type="ARBA" id="ARBA00007018"/>
    </source>
</evidence>
<feature type="transmembrane region" description="Helical" evidence="7">
    <location>
        <begin position="89"/>
        <end position="111"/>
    </location>
</feature>
<feature type="transmembrane region" description="Helical" evidence="7">
    <location>
        <begin position="252"/>
        <end position="271"/>
    </location>
</feature>
<evidence type="ECO:0000313" key="9">
    <source>
        <dbReference type="Proteomes" id="UP001391051"/>
    </source>
</evidence>
<keyword evidence="4 7" id="KW-1133">Transmembrane helix</keyword>
<feature type="transmembrane region" description="Helical" evidence="7">
    <location>
        <begin position="291"/>
        <end position="311"/>
    </location>
</feature>
<dbReference type="Proteomes" id="UP001391051">
    <property type="component" value="Unassembled WGS sequence"/>
</dbReference>
<evidence type="ECO:0000256" key="7">
    <source>
        <dbReference type="SAM" id="Phobius"/>
    </source>
</evidence>
<comment type="similarity">
    <text evidence="2">Belongs to the ADIPOR family.</text>
</comment>
<feature type="compositionally biased region" description="Polar residues" evidence="6">
    <location>
        <begin position="16"/>
        <end position="36"/>
    </location>
</feature>
<name>A0ABR1PSV0_9PEZI</name>
<protein>
    <submittedName>
        <fullName evidence="8">Uncharacterized protein</fullName>
    </submittedName>
</protein>
<dbReference type="EMBL" id="JAQQWE010000010">
    <property type="protein sequence ID" value="KAK7937498.1"/>
    <property type="molecule type" value="Genomic_DNA"/>
</dbReference>
<dbReference type="InterPro" id="IPR004254">
    <property type="entry name" value="AdipoR/HlyIII-related"/>
</dbReference>
<dbReference type="GeneID" id="92083650"/>
<feature type="compositionally biased region" description="Basic residues" evidence="6">
    <location>
        <begin position="1"/>
        <end position="13"/>
    </location>
</feature>
<feature type="transmembrane region" description="Helical" evidence="7">
    <location>
        <begin position="226"/>
        <end position="245"/>
    </location>
</feature>
<evidence type="ECO:0000256" key="4">
    <source>
        <dbReference type="ARBA" id="ARBA00022989"/>
    </source>
</evidence>
<keyword evidence="5 7" id="KW-0472">Membrane</keyword>
<organism evidence="8 9">
    <name type="scientific">Apiospora aurea</name>
    <dbReference type="NCBI Taxonomy" id="335848"/>
    <lineage>
        <taxon>Eukaryota</taxon>
        <taxon>Fungi</taxon>
        <taxon>Dikarya</taxon>
        <taxon>Ascomycota</taxon>
        <taxon>Pezizomycotina</taxon>
        <taxon>Sordariomycetes</taxon>
        <taxon>Xylariomycetidae</taxon>
        <taxon>Amphisphaeriales</taxon>
        <taxon>Apiosporaceae</taxon>
        <taxon>Apiospora</taxon>
    </lineage>
</organism>
<keyword evidence="9" id="KW-1185">Reference proteome</keyword>
<keyword evidence="3 7" id="KW-0812">Transmembrane</keyword>
<accession>A0ABR1PSV0</accession>
<feature type="region of interest" description="Disordered" evidence="6">
    <location>
        <begin position="1"/>
        <end position="36"/>
    </location>
</feature>
<sequence>MYRRPYPHSRSRSRSLGSEQSVSPIGDPTNSNSEGSQPWYTPSRLLFFHKIPSWQQDNEYILSGYRPTSGSVWRSLTSLFYLHNQTVNAYSHLIGAAVFIALSVYFHQVVYEFQANRQVVDLVVVYTYCLGVAVCFLFSATFHILWNHSHPLTSFCNKLDYLGILILMWGAGIPTIYYGFFCNESLRLLYWFSTSGTALTCAILTLDPHFASPKFRSWRACFYAGFGLSSIIFVVHGLLVYGWAVQKSRMSLVWMGWMATSNLVGAAIYAARIPERWAPRLFDICGASHQIFHVAVMIAAYIHFDGIVSAFRFARSQPGACSVV</sequence>
<dbReference type="RefSeq" id="XP_066692826.1">
    <property type="nucleotide sequence ID" value="XM_066850588.1"/>
</dbReference>
<gene>
    <name evidence="8" type="ORF">PG986_014366</name>
</gene>
<comment type="caution">
    <text evidence="8">The sequence shown here is derived from an EMBL/GenBank/DDBJ whole genome shotgun (WGS) entry which is preliminary data.</text>
</comment>
<comment type="subcellular location">
    <subcellularLocation>
        <location evidence="1">Membrane</location>
        <topology evidence="1">Multi-pass membrane protein</topology>
    </subcellularLocation>
</comment>
<feature type="transmembrane region" description="Helical" evidence="7">
    <location>
        <begin position="188"/>
        <end position="206"/>
    </location>
</feature>
<dbReference type="PANTHER" id="PTHR20855:SF52">
    <property type="entry name" value="ADIPONECTIN RECEPTOR PROTEIN"/>
    <property type="match status" value="1"/>
</dbReference>
<evidence type="ECO:0000256" key="6">
    <source>
        <dbReference type="SAM" id="MobiDB-lite"/>
    </source>
</evidence>
<evidence type="ECO:0000256" key="1">
    <source>
        <dbReference type="ARBA" id="ARBA00004141"/>
    </source>
</evidence>
<reference evidence="8 9" key="1">
    <citation type="submission" date="2023-01" db="EMBL/GenBank/DDBJ databases">
        <title>Analysis of 21 Apiospora genomes using comparative genomics revels a genus with tremendous synthesis potential of carbohydrate active enzymes and secondary metabolites.</title>
        <authorList>
            <person name="Sorensen T."/>
        </authorList>
    </citation>
    <scope>NUCLEOTIDE SEQUENCE [LARGE SCALE GENOMIC DNA]</scope>
    <source>
        <strain evidence="8 9">CBS 24483</strain>
    </source>
</reference>
<dbReference type="Pfam" id="PF03006">
    <property type="entry name" value="HlyIII"/>
    <property type="match status" value="1"/>
</dbReference>